<evidence type="ECO:0000256" key="1">
    <source>
        <dbReference type="ARBA" id="ARBA00010541"/>
    </source>
</evidence>
<reference evidence="6 7" key="1">
    <citation type="submission" date="2017-11" db="EMBL/GenBank/DDBJ databases">
        <title>Draft genome sequence of Rhizobiales bacterium SY3-13.</title>
        <authorList>
            <person name="Sun C."/>
        </authorList>
    </citation>
    <scope>NUCLEOTIDE SEQUENCE [LARGE SCALE GENOMIC DNA]</scope>
    <source>
        <strain evidence="6 7">SY3-13</strain>
    </source>
</reference>
<evidence type="ECO:0000256" key="4">
    <source>
        <dbReference type="ARBA" id="ARBA00022825"/>
    </source>
</evidence>
<gene>
    <name evidence="6" type="ORF">CVT23_15670</name>
</gene>
<keyword evidence="3" id="KW-0378">Hydrolase</keyword>
<proteinExistence type="inferred from homology"/>
<evidence type="ECO:0000256" key="2">
    <source>
        <dbReference type="ARBA" id="ARBA00022670"/>
    </source>
</evidence>
<comment type="similarity">
    <text evidence="1">Belongs to the peptidase S1C family.</text>
</comment>
<name>A0A2M9FZH5_9PROT</name>
<dbReference type="InterPro" id="IPR001940">
    <property type="entry name" value="Peptidase_S1C"/>
</dbReference>
<dbReference type="InterPro" id="IPR036034">
    <property type="entry name" value="PDZ_sf"/>
</dbReference>
<dbReference type="PANTHER" id="PTHR22939">
    <property type="entry name" value="SERINE PROTEASE FAMILY S1C HTRA-RELATED"/>
    <property type="match status" value="1"/>
</dbReference>
<dbReference type="Proteomes" id="UP000229498">
    <property type="component" value="Unassembled WGS sequence"/>
</dbReference>
<dbReference type="SUPFAM" id="SSF50156">
    <property type="entry name" value="PDZ domain-like"/>
    <property type="match status" value="1"/>
</dbReference>
<evidence type="ECO:0000313" key="6">
    <source>
        <dbReference type="EMBL" id="PJK28839.1"/>
    </source>
</evidence>
<evidence type="ECO:0000259" key="5">
    <source>
        <dbReference type="PROSITE" id="PS50106"/>
    </source>
</evidence>
<dbReference type="CDD" id="cd06779">
    <property type="entry name" value="cpPDZ_Deg_HtrA-like"/>
    <property type="match status" value="1"/>
</dbReference>
<dbReference type="PANTHER" id="PTHR22939:SF129">
    <property type="entry name" value="SERINE PROTEASE HTRA2, MITOCHONDRIAL"/>
    <property type="match status" value="1"/>
</dbReference>
<dbReference type="InterPro" id="IPR009003">
    <property type="entry name" value="Peptidase_S1_PA"/>
</dbReference>
<dbReference type="Pfam" id="PF13180">
    <property type="entry name" value="PDZ_2"/>
    <property type="match status" value="1"/>
</dbReference>
<dbReference type="SUPFAM" id="SSF50494">
    <property type="entry name" value="Trypsin-like serine proteases"/>
    <property type="match status" value="1"/>
</dbReference>
<dbReference type="InterPro" id="IPR001478">
    <property type="entry name" value="PDZ"/>
</dbReference>
<evidence type="ECO:0000313" key="7">
    <source>
        <dbReference type="Proteomes" id="UP000229498"/>
    </source>
</evidence>
<dbReference type="PROSITE" id="PS50106">
    <property type="entry name" value="PDZ"/>
    <property type="match status" value="1"/>
</dbReference>
<dbReference type="AlphaFoldDB" id="A0A2M9FZH5"/>
<organism evidence="6 7">
    <name type="scientific">Minwuia thermotolerans</name>
    <dbReference type="NCBI Taxonomy" id="2056226"/>
    <lineage>
        <taxon>Bacteria</taxon>
        <taxon>Pseudomonadati</taxon>
        <taxon>Pseudomonadota</taxon>
        <taxon>Alphaproteobacteria</taxon>
        <taxon>Minwuiales</taxon>
        <taxon>Minwuiaceae</taxon>
        <taxon>Minwuia</taxon>
    </lineage>
</organism>
<keyword evidence="2" id="KW-0645">Protease</keyword>
<comment type="caution">
    <text evidence="6">The sequence shown here is derived from an EMBL/GenBank/DDBJ whole genome shotgun (WGS) entry which is preliminary data.</text>
</comment>
<keyword evidence="4" id="KW-0720">Serine protease</keyword>
<accession>A0A2M9FZH5</accession>
<dbReference type="PRINTS" id="PR00834">
    <property type="entry name" value="PROTEASES2C"/>
</dbReference>
<feature type="domain" description="PDZ" evidence="5">
    <location>
        <begin position="216"/>
        <end position="274"/>
    </location>
</feature>
<dbReference type="SMART" id="SM00228">
    <property type="entry name" value="PDZ"/>
    <property type="match status" value="1"/>
</dbReference>
<dbReference type="Gene3D" id="2.40.10.120">
    <property type="match status" value="1"/>
</dbReference>
<keyword evidence="7" id="KW-1185">Reference proteome</keyword>
<dbReference type="Gene3D" id="2.30.42.10">
    <property type="match status" value="1"/>
</dbReference>
<sequence>MVLLALAPADRVAAQSERDPERVFDAVTAVTAEIPADARTAEALGTARAGTGVVIDDSGLVLTIGYLILEAMAVTLSDLDGHPVAAEIVAYDHDTGLGLLRAVTPLRRPSIRLGDSGTLSPGDSVLVVASPGRSAALPATIADIRRFTGYWEYLLESAVFAYPPHPDWQGAALVGPDGRLLGIGSLFANDAQRRPRRRQGNMFVPVNALKAVLADLLTAGRAPASDRPWLGVFSADHSGYVVVTYVSPDGPAATAGLRRGDIILEVDDQPVRSMAEFYRAVWKRGKPGVTVPLTLGREDHVTRVRIVSGDRYRYLKLEKTY</sequence>
<dbReference type="GO" id="GO:0004252">
    <property type="term" value="F:serine-type endopeptidase activity"/>
    <property type="evidence" value="ECO:0007669"/>
    <property type="project" value="InterPro"/>
</dbReference>
<dbReference type="Pfam" id="PF13365">
    <property type="entry name" value="Trypsin_2"/>
    <property type="match status" value="1"/>
</dbReference>
<dbReference type="OrthoDB" id="7296822at2"/>
<evidence type="ECO:0000256" key="3">
    <source>
        <dbReference type="ARBA" id="ARBA00022801"/>
    </source>
</evidence>
<protein>
    <submittedName>
        <fullName evidence="6">Signal protein PDZ</fullName>
    </submittedName>
</protein>
<dbReference type="EMBL" id="PHIG01000039">
    <property type="protein sequence ID" value="PJK28839.1"/>
    <property type="molecule type" value="Genomic_DNA"/>
</dbReference>
<dbReference type="GO" id="GO:0006508">
    <property type="term" value="P:proteolysis"/>
    <property type="evidence" value="ECO:0007669"/>
    <property type="project" value="UniProtKB-KW"/>
</dbReference>